<dbReference type="AlphaFoldDB" id="A0A2K1IJU5"/>
<evidence type="ECO:0008006" key="4">
    <source>
        <dbReference type="Google" id="ProtNLM"/>
    </source>
</evidence>
<dbReference type="Gramene" id="Pp3c23_17910V3.1">
    <property type="protein sequence ID" value="Pp3c23_17910V3.1"/>
    <property type="gene ID" value="Pp3c23_17910"/>
</dbReference>
<dbReference type="EnsemblPlants" id="Pp3c23_17910V3.1">
    <property type="protein sequence ID" value="Pp3c23_17910V3.1"/>
    <property type="gene ID" value="Pp3c23_17910"/>
</dbReference>
<protein>
    <recommendedName>
        <fullName evidence="4">Reverse transcriptase Ty1/copia-type domain-containing protein</fullName>
    </recommendedName>
</protein>
<evidence type="ECO:0000313" key="3">
    <source>
        <dbReference type="Proteomes" id="UP000006727"/>
    </source>
</evidence>
<evidence type="ECO:0000313" key="2">
    <source>
        <dbReference type="EnsemblPlants" id="Pp3c23_17910V3.1"/>
    </source>
</evidence>
<name>A0A2K1IJU5_PHYPA</name>
<accession>A0A2K1IJU5</accession>
<dbReference type="EMBL" id="ABEU02000023">
    <property type="protein sequence ID" value="PNR29541.1"/>
    <property type="molecule type" value="Genomic_DNA"/>
</dbReference>
<reference evidence="2" key="3">
    <citation type="submission" date="2020-12" db="UniProtKB">
        <authorList>
            <consortium name="EnsemblPlants"/>
        </authorList>
    </citation>
    <scope>IDENTIFICATION</scope>
</reference>
<dbReference type="InParanoid" id="A0A2K1IJU5"/>
<reference evidence="1 3" key="1">
    <citation type="journal article" date="2008" name="Science">
        <title>The Physcomitrella genome reveals evolutionary insights into the conquest of land by plants.</title>
        <authorList>
            <person name="Rensing S."/>
            <person name="Lang D."/>
            <person name="Zimmer A."/>
            <person name="Terry A."/>
            <person name="Salamov A."/>
            <person name="Shapiro H."/>
            <person name="Nishiyama T."/>
            <person name="Perroud P.-F."/>
            <person name="Lindquist E."/>
            <person name="Kamisugi Y."/>
            <person name="Tanahashi T."/>
            <person name="Sakakibara K."/>
            <person name="Fujita T."/>
            <person name="Oishi K."/>
            <person name="Shin-I T."/>
            <person name="Kuroki Y."/>
            <person name="Toyoda A."/>
            <person name="Suzuki Y."/>
            <person name="Hashimoto A."/>
            <person name="Yamaguchi K."/>
            <person name="Sugano A."/>
            <person name="Kohara Y."/>
            <person name="Fujiyama A."/>
            <person name="Anterola A."/>
            <person name="Aoki S."/>
            <person name="Ashton N."/>
            <person name="Barbazuk W.B."/>
            <person name="Barker E."/>
            <person name="Bennetzen J."/>
            <person name="Bezanilla M."/>
            <person name="Blankenship R."/>
            <person name="Cho S.H."/>
            <person name="Dutcher S."/>
            <person name="Estelle M."/>
            <person name="Fawcett J.A."/>
            <person name="Gundlach H."/>
            <person name="Hanada K."/>
            <person name="Heyl A."/>
            <person name="Hicks K.A."/>
            <person name="Hugh J."/>
            <person name="Lohr M."/>
            <person name="Mayer K."/>
            <person name="Melkozernov A."/>
            <person name="Murata T."/>
            <person name="Nelson D."/>
            <person name="Pils B."/>
            <person name="Prigge M."/>
            <person name="Reiss B."/>
            <person name="Renner T."/>
            <person name="Rombauts S."/>
            <person name="Rushton P."/>
            <person name="Sanderfoot A."/>
            <person name="Schween G."/>
            <person name="Shiu S.-H."/>
            <person name="Stueber K."/>
            <person name="Theodoulou F.L."/>
            <person name="Tu H."/>
            <person name="Van de Peer Y."/>
            <person name="Verrier P.J."/>
            <person name="Waters E."/>
            <person name="Wood A."/>
            <person name="Yang L."/>
            <person name="Cove D."/>
            <person name="Cuming A."/>
            <person name="Hasebe M."/>
            <person name="Lucas S."/>
            <person name="Mishler D.B."/>
            <person name="Reski R."/>
            <person name="Grigoriev I."/>
            <person name="Quatrano R.S."/>
            <person name="Boore J.L."/>
        </authorList>
    </citation>
    <scope>NUCLEOTIDE SEQUENCE [LARGE SCALE GENOMIC DNA]</scope>
    <source>
        <strain evidence="2 3">cv. Gransden 2004</strain>
    </source>
</reference>
<organism evidence="1">
    <name type="scientific">Physcomitrium patens</name>
    <name type="common">Spreading-leaved earth moss</name>
    <name type="synonym">Physcomitrella patens</name>
    <dbReference type="NCBI Taxonomy" id="3218"/>
    <lineage>
        <taxon>Eukaryota</taxon>
        <taxon>Viridiplantae</taxon>
        <taxon>Streptophyta</taxon>
        <taxon>Embryophyta</taxon>
        <taxon>Bryophyta</taxon>
        <taxon>Bryophytina</taxon>
        <taxon>Bryopsida</taxon>
        <taxon>Funariidae</taxon>
        <taxon>Funariales</taxon>
        <taxon>Funariaceae</taxon>
        <taxon>Physcomitrium</taxon>
    </lineage>
</organism>
<keyword evidence="3" id="KW-1185">Reference proteome</keyword>
<proteinExistence type="predicted"/>
<gene>
    <name evidence="1" type="ORF">PHYPA_028235</name>
</gene>
<evidence type="ECO:0000313" key="1">
    <source>
        <dbReference type="EMBL" id="PNR29541.1"/>
    </source>
</evidence>
<dbReference type="Proteomes" id="UP000006727">
    <property type="component" value="Chromosome 23"/>
</dbReference>
<sequence>MCNFYNSKIVLVILYVDDLFITHDHHCKITWLRTILQETFDMIDLCCKKTFIFDQHLIGHHLCHKSSLLIYEDTSINASKEAIWIQNLYSKLGFLKTKPKKFYFDNQSIIKISKILIYYSKIKYLKIHLNYFQDMVEKKQIEVL</sequence>
<reference evidence="1 3" key="2">
    <citation type="journal article" date="2018" name="Plant J.">
        <title>The Physcomitrella patens chromosome-scale assembly reveals moss genome structure and evolution.</title>
        <authorList>
            <person name="Lang D."/>
            <person name="Ullrich K.K."/>
            <person name="Murat F."/>
            <person name="Fuchs J."/>
            <person name="Jenkins J."/>
            <person name="Haas F.B."/>
            <person name="Piednoel M."/>
            <person name="Gundlach H."/>
            <person name="Van Bel M."/>
            <person name="Meyberg R."/>
            <person name="Vives C."/>
            <person name="Morata J."/>
            <person name="Symeonidi A."/>
            <person name="Hiss M."/>
            <person name="Muchero W."/>
            <person name="Kamisugi Y."/>
            <person name="Saleh O."/>
            <person name="Blanc G."/>
            <person name="Decker E.L."/>
            <person name="van Gessel N."/>
            <person name="Grimwood J."/>
            <person name="Hayes R.D."/>
            <person name="Graham S.W."/>
            <person name="Gunter L.E."/>
            <person name="McDaniel S.F."/>
            <person name="Hoernstein S.N.W."/>
            <person name="Larsson A."/>
            <person name="Li F.W."/>
            <person name="Perroud P.F."/>
            <person name="Phillips J."/>
            <person name="Ranjan P."/>
            <person name="Rokshar D.S."/>
            <person name="Rothfels C.J."/>
            <person name="Schneider L."/>
            <person name="Shu S."/>
            <person name="Stevenson D.W."/>
            <person name="Thummler F."/>
            <person name="Tillich M."/>
            <person name="Villarreal Aguilar J.C."/>
            <person name="Widiez T."/>
            <person name="Wong G.K."/>
            <person name="Wymore A."/>
            <person name="Zhang Y."/>
            <person name="Zimmer A.D."/>
            <person name="Quatrano R.S."/>
            <person name="Mayer K.F.X."/>
            <person name="Goodstein D."/>
            <person name="Casacuberta J.M."/>
            <person name="Vandepoele K."/>
            <person name="Reski R."/>
            <person name="Cuming A.C."/>
            <person name="Tuskan G.A."/>
            <person name="Maumus F."/>
            <person name="Salse J."/>
            <person name="Schmutz J."/>
            <person name="Rensing S.A."/>
        </authorList>
    </citation>
    <scope>NUCLEOTIDE SEQUENCE [LARGE SCALE GENOMIC DNA]</scope>
    <source>
        <strain evidence="2 3">cv. Gransden 2004</strain>
    </source>
</reference>